<dbReference type="PANTHER" id="PTHR38658:SF1">
    <property type="entry name" value="OXPP CYCLE PROTEIN OPCA-RELATED"/>
    <property type="match status" value="1"/>
</dbReference>
<dbReference type="EMBL" id="BAAAOB010000002">
    <property type="protein sequence ID" value="GAA1791350.1"/>
    <property type="molecule type" value="Genomic_DNA"/>
</dbReference>
<evidence type="ECO:0000313" key="4">
    <source>
        <dbReference type="Proteomes" id="UP001500851"/>
    </source>
</evidence>
<dbReference type="Proteomes" id="UP001500851">
    <property type="component" value="Unassembled WGS sequence"/>
</dbReference>
<dbReference type="InterPro" id="IPR046802">
    <property type="entry name" value="OpcA_G6PD_C"/>
</dbReference>
<keyword evidence="4" id="KW-1185">Reference proteome</keyword>
<sequence>MIETLPDTTVSGISKRLVLLRAEGGATTLSRVLTLLIFSTSEGLEEAVAAANFASREHPMRIIAIALPEGEDRPTWVGEVSRDARQRELGIGDVPVSGLDAEIRVGRDAGAGEVIVLRPRGAVAVDPERLVSGLLLADAPVVVWWSDVWPSRTIDTPLGRLAQRRISDSGGFRDPAAHLTELASGYRAGDTDLAWSRVTLWRAQLAAALDNAPERRITGATVCGTPDSSSTMLLGAWLRLQLGVPVRLLDLPESAGIEWGIQSVTIHSDDADTVIERSRGTFAAITQPGHPRLEVPIPRRGRAQCLVEDLRLLQADQLFGRVLTAGVPLLLADQPEGER</sequence>
<evidence type="ECO:0000313" key="3">
    <source>
        <dbReference type="EMBL" id="GAA1791350.1"/>
    </source>
</evidence>
<name>A0ABN2LKE4_9MICO</name>
<accession>A0ABN2LKE4</accession>
<feature type="domain" description="Glucose-6-phosphate dehydrogenase assembly protein OpcA C-terminal" evidence="2">
    <location>
        <begin position="189"/>
        <end position="323"/>
    </location>
</feature>
<dbReference type="Pfam" id="PF20171">
    <property type="entry name" value="OpcA_G6PD_C"/>
    <property type="match status" value="1"/>
</dbReference>
<feature type="domain" description="Glucose-6-phosphate dehydrogenase assembly protein OpcA N-terminal" evidence="1">
    <location>
        <begin position="51"/>
        <end position="183"/>
    </location>
</feature>
<dbReference type="RefSeq" id="WP_344031990.1">
    <property type="nucleotide sequence ID" value="NZ_BAAAOB010000002.1"/>
</dbReference>
<dbReference type="Pfam" id="PF10128">
    <property type="entry name" value="OpcA_G6PD_assem"/>
    <property type="match status" value="1"/>
</dbReference>
<dbReference type="InterPro" id="IPR004555">
    <property type="entry name" value="G6PDH_assembly_OpcA"/>
</dbReference>
<dbReference type="PANTHER" id="PTHR38658">
    <property type="entry name" value="OXPP CYCLE PROTEIN OPCA-RELATED"/>
    <property type="match status" value="1"/>
</dbReference>
<dbReference type="InterPro" id="IPR046801">
    <property type="entry name" value="OpcA_G6PD_N"/>
</dbReference>
<protein>
    <submittedName>
        <fullName evidence="3">Glucose-6-phosphate dehydrogenase assembly protein OpcA</fullName>
    </submittedName>
</protein>
<organism evidence="3 4">
    <name type="scientific">Leucobacter iarius</name>
    <dbReference type="NCBI Taxonomy" id="333963"/>
    <lineage>
        <taxon>Bacteria</taxon>
        <taxon>Bacillati</taxon>
        <taxon>Actinomycetota</taxon>
        <taxon>Actinomycetes</taxon>
        <taxon>Micrococcales</taxon>
        <taxon>Microbacteriaceae</taxon>
        <taxon>Leucobacter</taxon>
    </lineage>
</organism>
<reference evidence="3 4" key="1">
    <citation type="journal article" date="2019" name="Int. J. Syst. Evol. Microbiol.">
        <title>The Global Catalogue of Microorganisms (GCM) 10K type strain sequencing project: providing services to taxonomists for standard genome sequencing and annotation.</title>
        <authorList>
            <consortium name="The Broad Institute Genomics Platform"/>
            <consortium name="The Broad Institute Genome Sequencing Center for Infectious Disease"/>
            <person name="Wu L."/>
            <person name="Ma J."/>
        </authorList>
    </citation>
    <scope>NUCLEOTIDE SEQUENCE [LARGE SCALE GENOMIC DNA]</scope>
    <source>
        <strain evidence="3 4">JCM 14736</strain>
    </source>
</reference>
<comment type="caution">
    <text evidence="3">The sequence shown here is derived from an EMBL/GenBank/DDBJ whole genome shotgun (WGS) entry which is preliminary data.</text>
</comment>
<evidence type="ECO:0000259" key="2">
    <source>
        <dbReference type="Pfam" id="PF20171"/>
    </source>
</evidence>
<evidence type="ECO:0000259" key="1">
    <source>
        <dbReference type="Pfam" id="PF10128"/>
    </source>
</evidence>
<proteinExistence type="predicted"/>
<gene>
    <name evidence="3" type="primary">opcA</name>
    <name evidence="3" type="ORF">GCM10009768_20420</name>
</gene>